<protein>
    <submittedName>
        <fullName evidence="3">Capsular polysaccharide biosynthesis protein</fullName>
    </submittedName>
</protein>
<name>A0A1G6PHQ1_9ACTN</name>
<sequence>MRARAARALATVPGARPVVRRLRGGRAAVRGFARRRRYAELAGLVASAAGGDAVVVVLGPASPRLVAAIRTASPRAQVREVVSADEERHLELALLGRVDVIVDQEDVAGRRHRFEETFFHLRAGGSYVVPDGAGELAGGPRTLGELLDPDATRPRGPRRARIRVRDLREVVAQHVTHRVAGPDLVLSHDADGVLAKMRESEFNAYLAAGTSRHRLLKTIPAGSPPPAPPGTEGPVPRRPPMHRRIQPAELSLRDYRDVVVGQWQRVVSDDLLLPDTFRHNQWPELVHTKLVEYGPRFAVPRPRMPADAPRLEGTFLHLDNEFRGHFGHLLTESLSRVWTWREALAIDPDVRVLVGATKPRPRPFEYELELYEAAGIPRDRIVVIDHPVRVDRLISGTPMFSHPQYVHPLIAETWREVGDNLAAKAEDRDWPRRFFVGRRSDKRACLNGADVEAIFGEYGFEVVYPEDFTLGEQIRLFRAAEVAGGYAGSGLFQIAFVPDPTHVIMVGAATYTPRNEYLMAAVHGHRVEAVICRPGGRSIQSSYTFDVEREGPFLRKLLDRLP</sequence>
<evidence type="ECO:0000313" key="4">
    <source>
        <dbReference type="Proteomes" id="UP000199034"/>
    </source>
</evidence>
<dbReference type="Proteomes" id="UP000199034">
    <property type="component" value="Unassembled WGS sequence"/>
</dbReference>
<dbReference type="EMBL" id="FMZM01000004">
    <property type="protein sequence ID" value="SDC79588.1"/>
    <property type="molecule type" value="Genomic_DNA"/>
</dbReference>
<dbReference type="Pfam" id="PF04577">
    <property type="entry name" value="Glyco_transf_61"/>
    <property type="match status" value="1"/>
</dbReference>
<dbReference type="AlphaFoldDB" id="A0A1G6PHQ1"/>
<proteinExistence type="predicted"/>
<evidence type="ECO:0000256" key="1">
    <source>
        <dbReference type="SAM" id="MobiDB-lite"/>
    </source>
</evidence>
<dbReference type="RefSeq" id="WP_090853591.1">
    <property type="nucleotide sequence ID" value="NZ_FMZM01000004.1"/>
</dbReference>
<accession>A0A1G6PHQ1</accession>
<keyword evidence="4" id="KW-1185">Reference proteome</keyword>
<dbReference type="STRING" id="1045774.SAMN05421872_10422"/>
<organism evidence="3 4">
    <name type="scientific">Nocardioides lianchengensis</name>
    <dbReference type="NCBI Taxonomy" id="1045774"/>
    <lineage>
        <taxon>Bacteria</taxon>
        <taxon>Bacillati</taxon>
        <taxon>Actinomycetota</taxon>
        <taxon>Actinomycetes</taxon>
        <taxon>Propionibacteriales</taxon>
        <taxon>Nocardioidaceae</taxon>
        <taxon>Nocardioides</taxon>
    </lineage>
</organism>
<evidence type="ECO:0000259" key="2">
    <source>
        <dbReference type="Pfam" id="PF04577"/>
    </source>
</evidence>
<gene>
    <name evidence="3" type="ORF">SAMN05421872_10422</name>
</gene>
<feature type="region of interest" description="Disordered" evidence="1">
    <location>
        <begin position="220"/>
        <end position="240"/>
    </location>
</feature>
<evidence type="ECO:0000313" key="3">
    <source>
        <dbReference type="EMBL" id="SDC79588.1"/>
    </source>
</evidence>
<dbReference type="OrthoDB" id="5116883at2"/>
<feature type="compositionally biased region" description="Pro residues" evidence="1">
    <location>
        <begin position="222"/>
        <end position="231"/>
    </location>
</feature>
<reference evidence="3 4" key="1">
    <citation type="submission" date="2016-10" db="EMBL/GenBank/DDBJ databases">
        <authorList>
            <person name="de Groot N.N."/>
        </authorList>
    </citation>
    <scope>NUCLEOTIDE SEQUENCE [LARGE SCALE GENOMIC DNA]</scope>
    <source>
        <strain evidence="3 4">CGMCC 4.6858</strain>
    </source>
</reference>
<dbReference type="InterPro" id="IPR049625">
    <property type="entry name" value="Glyco_transf_61_cat"/>
</dbReference>
<feature type="domain" description="Glycosyltransferase 61 catalytic" evidence="2">
    <location>
        <begin position="326"/>
        <end position="504"/>
    </location>
</feature>
<dbReference type="GO" id="GO:0016757">
    <property type="term" value="F:glycosyltransferase activity"/>
    <property type="evidence" value="ECO:0007669"/>
    <property type="project" value="InterPro"/>
</dbReference>